<accession>A0A3P6DWP3</accession>
<reference evidence="2" key="1">
    <citation type="submission" date="2018-11" db="EMBL/GenBank/DDBJ databases">
        <authorList>
            <consortium name="Genoscope - CEA"/>
            <person name="William W."/>
        </authorList>
    </citation>
    <scope>NUCLEOTIDE SEQUENCE</scope>
</reference>
<name>A0A3P6DWP3_BRAOL</name>
<gene>
    <name evidence="2" type="ORF">BOLC7T41743H</name>
</gene>
<organism evidence="2">
    <name type="scientific">Brassica oleracea</name>
    <name type="common">Wild cabbage</name>
    <dbReference type="NCBI Taxonomy" id="3712"/>
    <lineage>
        <taxon>Eukaryota</taxon>
        <taxon>Viridiplantae</taxon>
        <taxon>Streptophyta</taxon>
        <taxon>Embryophyta</taxon>
        <taxon>Tracheophyta</taxon>
        <taxon>Spermatophyta</taxon>
        <taxon>Magnoliopsida</taxon>
        <taxon>eudicotyledons</taxon>
        <taxon>Gunneridae</taxon>
        <taxon>Pentapetalae</taxon>
        <taxon>rosids</taxon>
        <taxon>malvids</taxon>
        <taxon>Brassicales</taxon>
        <taxon>Brassicaceae</taxon>
        <taxon>Brassiceae</taxon>
        <taxon>Brassica</taxon>
    </lineage>
</organism>
<evidence type="ECO:0000256" key="1">
    <source>
        <dbReference type="SAM" id="MobiDB-lite"/>
    </source>
</evidence>
<dbReference type="AlphaFoldDB" id="A0A3P6DWP3"/>
<dbReference type="EMBL" id="LR031876">
    <property type="protein sequence ID" value="VDD36183.1"/>
    <property type="molecule type" value="Genomic_DNA"/>
</dbReference>
<sequence length="38" mass="4789">MKALRRIQTRHRLKSPWSRFKRKKPRSATVEKMLHSRW</sequence>
<protein>
    <submittedName>
        <fullName evidence="2">Uncharacterized protein</fullName>
    </submittedName>
</protein>
<proteinExistence type="predicted"/>
<feature type="region of interest" description="Disordered" evidence="1">
    <location>
        <begin position="17"/>
        <end position="38"/>
    </location>
</feature>
<evidence type="ECO:0000313" key="2">
    <source>
        <dbReference type="EMBL" id="VDD36183.1"/>
    </source>
</evidence>
<feature type="compositionally biased region" description="Basic residues" evidence="1">
    <location>
        <begin position="17"/>
        <end position="26"/>
    </location>
</feature>